<dbReference type="STRING" id="1675527.AIOL_003687"/>
<feature type="region of interest" description="Disordered" evidence="1">
    <location>
        <begin position="1"/>
        <end position="23"/>
    </location>
</feature>
<sequence>MPFPAPDGHWPATNDGNRNRHAARYDGCPMDSVPRRGLSAEAVRNFMMGQAGSGRGLDFSMLMRAPNAPDLPDALYDLSNDPGEEVNLADDPAHAGVVRDLSARIDAYFARHSRPDADLWSGRAPIQNSMLQDYWRGVWGQDWAPVFAYQDAPAAT</sequence>
<keyword evidence="3" id="KW-1185">Reference proteome</keyword>
<gene>
    <name evidence="2" type="ORF">AIOL_003687</name>
</gene>
<evidence type="ECO:0000256" key="1">
    <source>
        <dbReference type="SAM" id="MobiDB-lite"/>
    </source>
</evidence>
<name>A0A0J9GZ11_9RHOB</name>
<dbReference type="OrthoDB" id="9803751at2"/>
<dbReference type="Gene3D" id="3.40.720.10">
    <property type="entry name" value="Alkaline Phosphatase, subunit A"/>
    <property type="match status" value="1"/>
</dbReference>
<dbReference type="EMBL" id="LFTY01000002">
    <property type="protein sequence ID" value="KMW58708.1"/>
    <property type="molecule type" value="Genomic_DNA"/>
</dbReference>
<dbReference type="SUPFAM" id="SSF53649">
    <property type="entry name" value="Alkaline phosphatase-like"/>
    <property type="match status" value="1"/>
</dbReference>
<reference evidence="2 3" key="1">
    <citation type="submission" date="2015-06" db="EMBL/GenBank/DDBJ databases">
        <title>Draft genome sequence of an Alphaproteobacteria species associated to the Mediterranean sponge Oscarella lobularis.</title>
        <authorList>
            <person name="Jourda C."/>
            <person name="Santini S."/>
            <person name="Claverie J.-M."/>
        </authorList>
    </citation>
    <scope>NUCLEOTIDE SEQUENCE [LARGE SCALE GENOMIC DNA]</scope>
    <source>
        <strain evidence="2">IGS</strain>
    </source>
</reference>
<accession>A0A0J9GZ11</accession>
<comment type="caution">
    <text evidence="2">The sequence shown here is derived from an EMBL/GenBank/DDBJ whole genome shotgun (WGS) entry which is preliminary data.</text>
</comment>
<proteinExistence type="predicted"/>
<organism evidence="2 3">
    <name type="scientific">Candidatus Rhodobacter oscarellae</name>
    <dbReference type="NCBI Taxonomy" id="1675527"/>
    <lineage>
        <taxon>Bacteria</taxon>
        <taxon>Pseudomonadati</taxon>
        <taxon>Pseudomonadota</taxon>
        <taxon>Alphaproteobacteria</taxon>
        <taxon>Rhodobacterales</taxon>
        <taxon>Rhodobacter group</taxon>
        <taxon>Rhodobacter</taxon>
    </lineage>
</organism>
<protein>
    <recommendedName>
        <fullName evidence="4">Choline-sulfatase</fullName>
    </recommendedName>
</protein>
<evidence type="ECO:0008006" key="4">
    <source>
        <dbReference type="Google" id="ProtNLM"/>
    </source>
</evidence>
<dbReference type="Proteomes" id="UP000037178">
    <property type="component" value="Unassembled WGS sequence"/>
</dbReference>
<evidence type="ECO:0000313" key="2">
    <source>
        <dbReference type="EMBL" id="KMW58708.1"/>
    </source>
</evidence>
<evidence type="ECO:0000313" key="3">
    <source>
        <dbReference type="Proteomes" id="UP000037178"/>
    </source>
</evidence>
<dbReference type="InterPro" id="IPR017850">
    <property type="entry name" value="Alkaline_phosphatase_core_sf"/>
</dbReference>
<dbReference type="PATRIC" id="fig|1675527.3.peg.3861"/>
<dbReference type="AlphaFoldDB" id="A0A0J9GZ11"/>
<dbReference type="RefSeq" id="WP_049644287.1">
    <property type="nucleotide sequence ID" value="NZ_LFTY01000002.1"/>
</dbReference>